<sequence length="433" mass="50151">MADDEQADVPRYLPENSPGSPDEDPIENARRAGKKNLLQWMEISVAEPEKRTVTSLKVQDTYIVYLIETRITDNSIQSPGDGTTSLWRRYSEFELLRNYLDIMYPHVVVPPLPEKKASYIWQNAPTDKLDPEFVERRRAALEIFLLRCAAHPQLSQDRIFIGFLQKAEGWKDMVYGTEFQSKAESKLKALSASFRLKKSDRKFDELKNYSNEMESNINNLLKIRARMADKLYGIHKIHANYGRVYCEWAGIEKEMASPLQSAGHYMNVYSQSVDSQLEEEEQYADQLKEYMAFAESLRSVCKKFECLQYDLERAEENLSTKSSQKEMLAQGKTGTFSLSGMKSKLFGSDTPEQRAEKIKQLDEQIKQAEIEVERASQETQDYVDSALRDIDRFKRQKVKDLKEIFTNYAVMQIKQCKKGIAIWTSAKDCFQKM</sequence>
<reference evidence="5" key="1">
    <citation type="submission" date="2019-08" db="EMBL/GenBank/DDBJ databases">
        <title>The improved chromosome-level genome for the pearl oyster Pinctada fucata martensii using PacBio sequencing and Hi-C.</title>
        <authorList>
            <person name="Zheng Z."/>
        </authorList>
    </citation>
    <scope>NUCLEOTIDE SEQUENCE</scope>
    <source>
        <strain evidence="5">ZZ-2019</strain>
        <tissue evidence="5">Adductor muscle</tissue>
    </source>
</reference>
<feature type="domain" description="PX" evidence="4">
    <location>
        <begin position="43"/>
        <end position="171"/>
    </location>
</feature>
<evidence type="ECO:0000313" key="5">
    <source>
        <dbReference type="EMBL" id="KAK3089355.1"/>
    </source>
</evidence>
<proteinExistence type="inferred from homology"/>
<dbReference type="GO" id="GO:2000786">
    <property type="term" value="P:positive regulation of autophagosome assembly"/>
    <property type="evidence" value="ECO:0007669"/>
    <property type="project" value="TreeGrafter"/>
</dbReference>
<feature type="region of interest" description="Disordered" evidence="3">
    <location>
        <begin position="1"/>
        <end position="28"/>
    </location>
</feature>
<dbReference type="InterPro" id="IPR034902">
    <property type="entry name" value="PX_SNX4"/>
</dbReference>
<dbReference type="Pfam" id="PF06730">
    <property type="entry name" value="FAM92"/>
    <property type="match status" value="1"/>
</dbReference>
<dbReference type="InterPro" id="IPR036871">
    <property type="entry name" value="PX_dom_sf"/>
</dbReference>
<dbReference type="Pfam" id="PF00787">
    <property type="entry name" value="PX"/>
    <property type="match status" value="1"/>
</dbReference>
<evidence type="ECO:0000259" key="4">
    <source>
        <dbReference type="PROSITE" id="PS50195"/>
    </source>
</evidence>
<protein>
    <recommendedName>
        <fullName evidence="4">PX domain-containing protein</fullName>
    </recommendedName>
</protein>
<dbReference type="SUPFAM" id="SSF64268">
    <property type="entry name" value="PX domain"/>
    <property type="match status" value="1"/>
</dbReference>
<dbReference type="InterPro" id="IPR037430">
    <property type="entry name" value="SNX4_BAR"/>
</dbReference>
<accession>A0AA88XVG6</accession>
<keyword evidence="2" id="KW-0175">Coiled coil</keyword>
<dbReference type="InterPro" id="IPR001683">
    <property type="entry name" value="PX_dom"/>
</dbReference>
<keyword evidence="6" id="KW-1185">Reference proteome</keyword>
<dbReference type="PANTHER" id="PTHR46596:SF1">
    <property type="entry name" value="SORTING NEXIN-4"/>
    <property type="match status" value="1"/>
</dbReference>
<dbReference type="AlphaFoldDB" id="A0AA88XVG6"/>
<dbReference type="CDD" id="cd07622">
    <property type="entry name" value="BAR_SNX4"/>
    <property type="match status" value="1"/>
</dbReference>
<feature type="coiled-coil region" evidence="2">
    <location>
        <begin position="358"/>
        <end position="385"/>
    </location>
</feature>
<dbReference type="SMART" id="SM00312">
    <property type="entry name" value="PX"/>
    <property type="match status" value="1"/>
</dbReference>
<dbReference type="GO" id="GO:0032266">
    <property type="term" value="F:phosphatidylinositol-3-phosphate binding"/>
    <property type="evidence" value="ECO:0007669"/>
    <property type="project" value="TreeGrafter"/>
</dbReference>
<comment type="caution">
    <text evidence="5">The sequence shown here is derived from an EMBL/GenBank/DDBJ whole genome shotgun (WGS) entry which is preliminary data.</text>
</comment>
<dbReference type="GO" id="GO:0005886">
    <property type="term" value="C:plasma membrane"/>
    <property type="evidence" value="ECO:0007669"/>
    <property type="project" value="TreeGrafter"/>
</dbReference>
<dbReference type="Gene3D" id="3.30.1520.10">
    <property type="entry name" value="Phox-like domain"/>
    <property type="match status" value="1"/>
</dbReference>
<dbReference type="EMBL" id="VSWD01000010">
    <property type="protein sequence ID" value="KAK3089355.1"/>
    <property type="molecule type" value="Genomic_DNA"/>
</dbReference>
<dbReference type="InterPro" id="IPR009602">
    <property type="entry name" value="CBAR/FAM92"/>
</dbReference>
<dbReference type="Proteomes" id="UP001186944">
    <property type="component" value="Unassembled WGS sequence"/>
</dbReference>
<dbReference type="PANTHER" id="PTHR46596">
    <property type="entry name" value="SORTING NEXIN-4"/>
    <property type="match status" value="1"/>
</dbReference>
<dbReference type="InterPro" id="IPR027267">
    <property type="entry name" value="AH/BAR_dom_sf"/>
</dbReference>
<gene>
    <name evidence="5" type="ORF">FSP39_002984</name>
</gene>
<organism evidence="5 6">
    <name type="scientific">Pinctada imbricata</name>
    <name type="common">Atlantic pearl-oyster</name>
    <name type="synonym">Pinctada martensii</name>
    <dbReference type="NCBI Taxonomy" id="66713"/>
    <lineage>
        <taxon>Eukaryota</taxon>
        <taxon>Metazoa</taxon>
        <taxon>Spiralia</taxon>
        <taxon>Lophotrochozoa</taxon>
        <taxon>Mollusca</taxon>
        <taxon>Bivalvia</taxon>
        <taxon>Autobranchia</taxon>
        <taxon>Pteriomorphia</taxon>
        <taxon>Pterioida</taxon>
        <taxon>Pterioidea</taxon>
        <taxon>Pteriidae</taxon>
        <taxon>Pinctada</taxon>
    </lineage>
</organism>
<evidence type="ECO:0000256" key="3">
    <source>
        <dbReference type="SAM" id="MobiDB-lite"/>
    </source>
</evidence>
<dbReference type="GO" id="GO:0031201">
    <property type="term" value="C:SNARE complex"/>
    <property type="evidence" value="ECO:0007669"/>
    <property type="project" value="TreeGrafter"/>
</dbReference>
<evidence type="ECO:0000313" key="6">
    <source>
        <dbReference type="Proteomes" id="UP001186944"/>
    </source>
</evidence>
<comment type="similarity">
    <text evidence="1">Belongs to the sorting nexin family.</text>
</comment>
<evidence type="ECO:0000256" key="2">
    <source>
        <dbReference type="SAM" id="Coils"/>
    </source>
</evidence>
<evidence type="ECO:0000256" key="1">
    <source>
        <dbReference type="ARBA" id="ARBA00010883"/>
    </source>
</evidence>
<dbReference type="Gene3D" id="1.20.1270.60">
    <property type="entry name" value="Arfaptin homology (AH) domain/BAR domain"/>
    <property type="match status" value="1"/>
</dbReference>
<dbReference type="CDD" id="cd06864">
    <property type="entry name" value="PX_SNX4"/>
    <property type="match status" value="1"/>
</dbReference>
<dbReference type="PROSITE" id="PS50195">
    <property type="entry name" value="PX"/>
    <property type="match status" value="1"/>
</dbReference>
<dbReference type="GO" id="GO:0015031">
    <property type="term" value="P:protein transport"/>
    <property type="evidence" value="ECO:0007669"/>
    <property type="project" value="InterPro"/>
</dbReference>
<dbReference type="GO" id="GO:0031901">
    <property type="term" value="C:early endosome membrane"/>
    <property type="evidence" value="ECO:0007669"/>
    <property type="project" value="TreeGrafter"/>
</dbReference>
<name>A0AA88XVG6_PINIB</name>
<dbReference type="InterPro" id="IPR034783">
    <property type="entry name" value="SNX4"/>
</dbReference>